<feature type="transmembrane region" description="Helical" evidence="6">
    <location>
        <begin position="162"/>
        <end position="195"/>
    </location>
</feature>
<dbReference type="EMBL" id="MHCS01000009">
    <property type="protein sequence ID" value="OGY26866.1"/>
    <property type="molecule type" value="Genomic_DNA"/>
</dbReference>
<feature type="transmembrane region" description="Helical" evidence="6">
    <location>
        <begin position="264"/>
        <end position="284"/>
    </location>
</feature>
<feature type="transmembrane region" description="Helical" evidence="6">
    <location>
        <begin position="38"/>
        <end position="57"/>
    </location>
</feature>
<dbReference type="InterPro" id="IPR001182">
    <property type="entry name" value="FtsW/RodA"/>
</dbReference>
<keyword evidence="4 6" id="KW-1133">Transmembrane helix</keyword>
<feature type="transmembrane region" description="Helical" evidence="6">
    <location>
        <begin position="99"/>
        <end position="120"/>
    </location>
</feature>
<reference evidence="7 8" key="1">
    <citation type="journal article" date="2016" name="Nat. Commun.">
        <title>Thousands of microbial genomes shed light on interconnected biogeochemical processes in an aquifer system.</title>
        <authorList>
            <person name="Anantharaman K."/>
            <person name="Brown C.T."/>
            <person name="Hug L.A."/>
            <person name="Sharon I."/>
            <person name="Castelle C.J."/>
            <person name="Probst A.J."/>
            <person name="Thomas B.C."/>
            <person name="Singh A."/>
            <person name="Wilkins M.J."/>
            <person name="Karaoz U."/>
            <person name="Brodie E.L."/>
            <person name="Williams K.H."/>
            <person name="Hubbard S.S."/>
            <person name="Banfield J.F."/>
        </authorList>
    </citation>
    <scope>NUCLEOTIDE SEQUENCE [LARGE SCALE GENOMIC DNA]</scope>
</reference>
<evidence type="ECO:0000256" key="2">
    <source>
        <dbReference type="ARBA" id="ARBA00022692"/>
    </source>
</evidence>
<feature type="transmembrane region" description="Helical" evidence="6">
    <location>
        <begin position="132"/>
        <end position="150"/>
    </location>
</feature>
<evidence type="ECO:0000256" key="3">
    <source>
        <dbReference type="ARBA" id="ARBA00022960"/>
    </source>
</evidence>
<feature type="transmembrane region" description="Helical" evidence="6">
    <location>
        <begin position="69"/>
        <end position="87"/>
    </location>
</feature>
<dbReference type="Pfam" id="PF01098">
    <property type="entry name" value="FTSW_RODA_SPOVE"/>
    <property type="match status" value="1"/>
</dbReference>
<comment type="caution">
    <text evidence="7">The sequence shown here is derived from an EMBL/GenBank/DDBJ whole genome shotgun (WGS) entry which is preliminary data.</text>
</comment>
<feature type="transmembrane region" description="Helical" evidence="6">
    <location>
        <begin position="12"/>
        <end position="32"/>
    </location>
</feature>
<accession>A0A1G1WGP0</accession>
<dbReference type="PANTHER" id="PTHR30474">
    <property type="entry name" value="CELL CYCLE PROTEIN"/>
    <property type="match status" value="1"/>
</dbReference>
<protein>
    <submittedName>
        <fullName evidence="7">Rod shape-determining protein RodA</fullName>
    </submittedName>
</protein>
<dbReference type="GO" id="GO:0051301">
    <property type="term" value="P:cell division"/>
    <property type="evidence" value="ECO:0007669"/>
    <property type="project" value="InterPro"/>
</dbReference>
<dbReference type="GO" id="GO:0008360">
    <property type="term" value="P:regulation of cell shape"/>
    <property type="evidence" value="ECO:0007669"/>
    <property type="project" value="UniProtKB-KW"/>
</dbReference>
<comment type="subcellular location">
    <subcellularLocation>
        <location evidence="1">Membrane</location>
        <topology evidence="1">Multi-pass membrane protein</topology>
    </subcellularLocation>
</comment>
<evidence type="ECO:0000313" key="8">
    <source>
        <dbReference type="Proteomes" id="UP000176389"/>
    </source>
</evidence>
<feature type="transmembrane region" description="Helical" evidence="6">
    <location>
        <begin position="296"/>
        <end position="314"/>
    </location>
</feature>
<dbReference type="InterPro" id="IPR011923">
    <property type="entry name" value="RodA/MrdB"/>
</dbReference>
<sequence>MTTFVKKIDLLLLLPAILLSSLGLLMIYSISFESDPSFFIRQLFYVILSIVVYLVISRINFKTISHLSYLFYGVIILLLTLTFLIGIEVRGSTRWIDLGFITVQGSELAKPILLLALAHFLARNSPSHLKNFLASSLVMLIPAILIIRQPDLSNSLILLSLWLFMVFISGANLLYLGASAFAAVVSVPLVWTFVLKSYQKARILTFFNPNLDPLGASYNLVQALIALGSGQMFGRGLGRGTQSHLDFLPEGRTDFIFAATGEELGFVGVSLIIVIFAFLIYRILKKGVAAKNLESSVFIFGAAFVLITQFFINAGMNMGIFPVSGITLPFVSFGGSSIVSLYVILGLIEVSSRENNSL</sequence>
<evidence type="ECO:0000256" key="4">
    <source>
        <dbReference type="ARBA" id="ARBA00022989"/>
    </source>
</evidence>
<dbReference type="Proteomes" id="UP000176389">
    <property type="component" value="Unassembled WGS sequence"/>
</dbReference>
<proteinExistence type="predicted"/>
<feature type="transmembrane region" description="Helical" evidence="6">
    <location>
        <begin position="326"/>
        <end position="348"/>
    </location>
</feature>
<evidence type="ECO:0000256" key="6">
    <source>
        <dbReference type="SAM" id="Phobius"/>
    </source>
</evidence>
<evidence type="ECO:0000256" key="5">
    <source>
        <dbReference type="ARBA" id="ARBA00023136"/>
    </source>
</evidence>
<organism evidence="7 8">
    <name type="scientific">Candidatus Woykebacteria bacterium RBG_16_43_9</name>
    <dbReference type="NCBI Taxonomy" id="1802596"/>
    <lineage>
        <taxon>Bacteria</taxon>
        <taxon>Candidatus Woykeibacteriota</taxon>
    </lineage>
</organism>
<dbReference type="GO" id="GO:0005886">
    <property type="term" value="C:plasma membrane"/>
    <property type="evidence" value="ECO:0007669"/>
    <property type="project" value="TreeGrafter"/>
</dbReference>
<dbReference type="PANTHER" id="PTHR30474:SF1">
    <property type="entry name" value="PEPTIDOGLYCAN GLYCOSYLTRANSFERASE MRDB"/>
    <property type="match status" value="1"/>
</dbReference>
<gene>
    <name evidence="7" type="ORF">A2Z11_01690</name>
</gene>
<keyword evidence="3" id="KW-0133">Cell shape</keyword>
<name>A0A1G1WGP0_9BACT</name>
<keyword evidence="5 6" id="KW-0472">Membrane</keyword>
<evidence type="ECO:0000313" key="7">
    <source>
        <dbReference type="EMBL" id="OGY26866.1"/>
    </source>
</evidence>
<keyword evidence="2 6" id="KW-0812">Transmembrane</keyword>
<dbReference type="GO" id="GO:0032153">
    <property type="term" value="C:cell division site"/>
    <property type="evidence" value="ECO:0007669"/>
    <property type="project" value="TreeGrafter"/>
</dbReference>
<dbReference type="NCBIfam" id="TIGR02210">
    <property type="entry name" value="rodA_shape"/>
    <property type="match status" value="1"/>
</dbReference>
<evidence type="ECO:0000256" key="1">
    <source>
        <dbReference type="ARBA" id="ARBA00004141"/>
    </source>
</evidence>
<dbReference type="GO" id="GO:0015648">
    <property type="term" value="F:lipid-linked peptidoglycan transporter activity"/>
    <property type="evidence" value="ECO:0007669"/>
    <property type="project" value="TreeGrafter"/>
</dbReference>
<dbReference type="AlphaFoldDB" id="A0A1G1WGP0"/>
<dbReference type="STRING" id="1802596.A2Z11_01690"/>